<gene>
    <name evidence="1" type="ORF">BDV40DRAFT_306334</name>
</gene>
<evidence type="ECO:0000313" key="2">
    <source>
        <dbReference type="Proteomes" id="UP000326950"/>
    </source>
</evidence>
<name>A0A5N6UD93_ASPTM</name>
<dbReference type="Proteomes" id="UP000326950">
    <property type="component" value="Unassembled WGS sequence"/>
</dbReference>
<proteinExistence type="predicted"/>
<accession>A0A5N6UD93</accession>
<evidence type="ECO:0008006" key="3">
    <source>
        <dbReference type="Google" id="ProtNLM"/>
    </source>
</evidence>
<dbReference type="SUPFAM" id="SSF69118">
    <property type="entry name" value="AhpD-like"/>
    <property type="match status" value="1"/>
</dbReference>
<evidence type="ECO:0000313" key="1">
    <source>
        <dbReference type="EMBL" id="KAE8156161.1"/>
    </source>
</evidence>
<dbReference type="InterPro" id="IPR029032">
    <property type="entry name" value="AhpD-like"/>
</dbReference>
<sequence length="201" mass="22166">MSAGTRYAARTREEMPTDEEKAIHDYIKKTLLLGIGEKDKKVFLSAEEKLLGHFATYTYSPAYGKAIFDVVWATASLPLTPNVRETVILSTVGMFGARYPAYVHYPQAKARTTLTHKQIEILHQGEKPTDLAEEEDVAFDIVKALQVTRGPLSDELFDRGVRLLGKCSTLAIIHISGFYALISTICNGADVGLPYGETKAV</sequence>
<dbReference type="PANTHER" id="PTHR34846">
    <property type="entry name" value="4-CARBOXYMUCONOLACTONE DECARBOXYLASE FAMILY PROTEIN (AFU_ORTHOLOGUE AFUA_6G11590)"/>
    <property type="match status" value="1"/>
</dbReference>
<dbReference type="OrthoDB" id="2567457at2759"/>
<keyword evidence="2" id="KW-1185">Reference proteome</keyword>
<dbReference type="PANTHER" id="PTHR34846:SF11">
    <property type="entry name" value="4-CARBOXYMUCONOLACTONE DECARBOXYLASE FAMILY PROTEIN (AFU_ORTHOLOGUE AFUA_6G11590)"/>
    <property type="match status" value="1"/>
</dbReference>
<organism evidence="1 2">
    <name type="scientific">Aspergillus tamarii</name>
    <dbReference type="NCBI Taxonomy" id="41984"/>
    <lineage>
        <taxon>Eukaryota</taxon>
        <taxon>Fungi</taxon>
        <taxon>Dikarya</taxon>
        <taxon>Ascomycota</taxon>
        <taxon>Pezizomycotina</taxon>
        <taxon>Eurotiomycetes</taxon>
        <taxon>Eurotiomycetidae</taxon>
        <taxon>Eurotiales</taxon>
        <taxon>Aspergillaceae</taxon>
        <taxon>Aspergillus</taxon>
        <taxon>Aspergillus subgen. Circumdati</taxon>
    </lineage>
</organism>
<dbReference type="AlphaFoldDB" id="A0A5N6UD93"/>
<reference evidence="1 2" key="1">
    <citation type="submission" date="2019-04" db="EMBL/GenBank/DDBJ databases">
        <title>Friends and foes A comparative genomics study of 23 Aspergillus species from section Flavi.</title>
        <authorList>
            <consortium name="DOE Joint Genome Institute"/>
            <person name="Kjaerbolling I."/>
            <person name="Vesth T."/>
            <person name="Frisvad J.C."/>
            <person name="Nybo J.L."/>
            <person name="Theobald S."/>
            <person name="Kildgaard S."/>
            <person name="Isbrandt T."/>
            <person name="Kuo A."/>
            <person name="Sato A."/>
            <person name="Lyhne E.K."/>
            <person name="Kogle M.E."/>
            <person name="Wiebenga A."/>
            <person name="Kun R.S."/>
            <person name="Lubbers R.J."/>
            <person name="Makela M.R."/>
            <person name="Barry K."/>
            <person name="Chovatia M."/>
            <person name="Clum A."/>
            <person name="Daum C."/>
            <person name="Haridas S."/>
            <person name="He G."/>
            <person name="LaButti K."/>
            <person name="Lipzen A."/>
            <person name="Mondo S."/>
            <person name="Riley R."/>
            <person name="Salamov A."/>
            <person name="Simmons B.A."/>
            <person name="Magnuson J.K."/>
            <person name="Henrissat B."/>
            <person name="Mortensen U.H."/>
            <person name="Larsen T.O."/>
            <person name="Devries R.P."/>
            <person name="Grigoriev I.V."/>
            <person name="Machida M."/>
            <person name="Baker S.E."/>
            <person name="Andersen M.R."/>
        </authorList>
    </citation>
    <scope>NUCLEOTIDE SEQUENCE [LARGE SCALE GENOMIC DNA]</scope>
    <source>
        <strain evidence="1 2">CBS 117626</strain>
    </source>
</reference>
<protein>
    <recommendedName>
        <fullName evidence="3">Carboxymuconolactone decarboxylase-like domain-containing protein</fullName>
    </recommendedName>
</protein>
<dbReference type="EMBL" id="ML738775">
    <property type="protein sequence ID" value="KAE8156161.1"/>
    <property type="molecule type" value="Genomic_DNA"/>
</dbReference>
<dbReference type="Gene3D" id="1.20.1290.10">
    <property type="entry name" value="AhpD-like"/>
    <property type="match status" value="1"/>
</dbReference>